<evidence type="ECO:0000313" key="2">
    <source>
        <dbReference type="EMBL" id="MFL9836119.1"/>
    </source>
</evidence>
<evidence type="ECO:0000313" key="3">
    <source>
        <dbReference type="Proteomes" id="UP001629059"/>
    </source>
</evidence>
<dbReference type="InterPro" id="IPR029063">
    <property type="entry name" value="SAM-dependent_MTases_sf"/>
</dbReference>
<dbReference type="PANTHER" id="PTHR43317">
    <property type="entry name" value="THERMOSPERMINE SYNTHASE ACAULIS5"/>
    <property type="match status" value="1"/>
</dbReference>
<organism evidence="2 3">
    <name type="scientific">Flavobacterium rhizophilum</name>
    <dbReference type="NCBI Taxonomy" id="3163296"/>
    <lineage>
        <taxon>Bacteria</taxon>
        <taxon>Pseudomonadati</taxon>
        <taxon>Bacteroidota</taxon>
        <taxon>Flavobacteriia</taxon>
        <taxon>Flavobacteriales</taxon>
        <taxon>Flavobacteriaceae</taxon>
        <taxon>Flavobacterium</taxon>
    </lineage>
</organism>
<dbReference type="Gene3D" id="3.40.50.150">
    <property type="entry name" value="Vaccinia Virus protein VP39"/>
    <property type="match status" value="1"/>
</dbReference>
<dbReference type="SUPFAM" id="SSF53335">
    <property type="entry name" value="S-adenosyl-L-methionine-dependent methyltransferases"/>
    <property type="match status" value="1"/>
</dbReference>
<dbReference type="Pfam" id="PF01564">
    <property type="entry name" value="Spermine_synth"/>
    <property type="match status" value="1"/>
</dbReference>
<dbReference type="PANTHER" id="PTHR43317:SF1">
    <property type="entry name" value="THERMOSPERMINE SYNTHASE ACAULIS5"/>
    <property type="match status" value="1"/>
</dbReference>
<proteinExistence type="predicted"/>
<keyword evidence="1" id="KW-0620">Polyamine biosynthesis</keyword>
<reference evidence="2 3" key="1">
    <citation type="submission" date="2024-06" db="EMBL/GenBank/DDBJ databases">
        <authorList>
            <person name="Kaempfer P."/>
            <person name="Viver T."/>
        </authorList>
    </citation>
    <scope>NUCLEOTIDE SEQUENCE [LARGE SCALE GENOMIC DNA]</scope>
    <source>
        <strain evidence="2 3">ST-75</strain>
    </source>
</reference>
<sequence>MFKRLLSYFIPINIYKRNSGISKTLEVTWNNGQLVLDSKRTNYSYGSLQRILRKGLHYIGFERIRRFENILVLGVAGGSVIKTLVNEIQFKGKITGVELDPEVIEIANNYFGLADTPGVTIVNDDAFEFVLKTKEKYDLIIIDIFQDTFMPNFLFEEFFINRINFLLNVNGFILFNTMTLSKKDKERNEVYRSCFNDNYSVRMYPKVEDHNELFTIKKLGQ</sequence>
<comment type="caution">
    <text evidence="2">The sequence shown here is derived from an EMBL/GenBank/DDBJ whole genome shotgun (WGS) entry which is preliminary data.</text>
</comment>
<evidence type="ECO:0000256" key="1">
    <source>
        <dbReference type="ARBA" id="ARBA00023115"/>
    </source>
</evidence>
<protein>
    <submittedName>
        <fullName evidence="2">Fused MFS/spermidine synthase</fullName>
    </submittedName>
</protein>
<accession>A0ABW8Y842</accession>
<dbReference type="NCBIfam" id="NF037959">
    <property type="entry name" value="MFS_SpdSyn"/>
    <property type="match status" value="1"/>
</dbReference>
<name>A0ABW8Y842_9FLAO</name>
<dbReference type="Proteomes" id="UP001629059">
    <property type="component" value="Unassembled WGS sequence"/>
</dbReference>
<dbReference type="RefSeq" id="WP_408073114.1">
    <property type="nucleotide sequence ID" value="NZ_JBELQB010000001.1"/>
</dbReference>
<gene>
    <name evidence="2" type="ORF">ABS768_01330</name>
</gene>
<dbReference type="CDD" id="cd02440">
    <property type="entry name" value="AdoMet_MTases"/>
    <property type="match status" value="1"/>
</dbReference>
<keyword evidence="3" id="KW-1185">Reference proteome</keyword>
<dbReference type="EMBL" id="JBELQB010000001">
    <property type="protein sequence ID" value="MFL9836119.1"/>
    <property type="molecule type" value="Genomic_DNA"/>
</dbReference>